<organism evidence="1">
    <name type="scientific">Ixodes ricinus</name>
    <name type="common">Common tick</name>
    <name type="synonym">Acarus ricinus</name>
    <dbReference type="NCBI Taxonomy" id="34613"/>
    <lineage>
        <taxon>Eukaryota</taxon>
        <taxon>Metazoa</taxon>
        <taxon>Ecdysozoa</taxon>
        <taxon>Arthropoda</taxon>
        <taxon>Chelicerata</taxon>
        <taxon>Arachnida</taxon>
        <taxon>Acari</taxon>
        <taxon>Parasitiformes</taxon>
        <taxon>Ixodida</taxon>
        <taxon>Ixodoidea</taxon>
        <taxon>Ixodidae</taxon>
        <taxon>Ixodinae</taxon>
        <taxon>Ixodes</taxon>
    </lineage>
</organism>
<sequence length="68" mass="7843">MQLLSKHSLLCALLQTKSVHFCTALLQQCREEGRVPWLPLKLDQCSLRPRRLRTYALATRESGCNCKE</sequence>
<accession>A0A147BK01</accession>
<reference evidence="1" key="1">
    <citation type="journal article" date="2018" name="PLoS Negl. Trop. Dis.">
        <title>Sialome diversity of ticks revealed by RNAseq of single tick salivary glands.</title>
        <authorList>
            <person name="Perner J."/>
            <person name="Kropackova S."/>
            <person name="Kopacek P."/>
            <person name="Ribeiro J.M."/>
        </authorList>
    </citation>
    <scope>NUCLEOTIDE SEQUENCE</scope>
    <source>
        <strain evidence="1">Siblings of single egg batch collected in Ceske Budejovice</strain>
        <tissue evidence="1">Salivary glands</tissue>
    </source>
</reference>
<name>A0A147BK01_IXORI</name>
<protein>
    <submittedName>
        <fullName evidence="1">Uncharacterized protein</fullName>
    </submittedName>
</protein>
<evidence type="ECO:0000313" key="1">
    <source>
        <dbReference type="EMBL" id="JAR91119.1"/>
    </source>
</evidence>
<proteinExistence type="predicted"/>
<dbReference type="AlphaFoldDB" id="A0A147BK01"/>
<dbReference type="EMBL" id="GEGO01004285">
    <property type="protein sequence ID" value="JAR91119.1"/>
    <property type="molecule type" value="Transcribed_RNA"/>
</dbReference>